<comment type="caution">
    <text evidence="6">The sequence shown here is derived from an EMBL/GenBank/DDBJ whole genome shotgun (WGS) entry which is preliminary data.</text>
</comment>
<dbReference type="Gene3D" id="3.30.450.20">
    <property type="entry name" value="PAS domain"/>
    <property type="match status" value="1"/>
</dbReference>
<dbReference type="CDD" id="cd00130">
    <property type="entry name" value="PAS"/>
    <property type="match status" value="1"/>
</dbReference>
<dbReference type="AlphaFoldDB" id="A0A080M813"/>
<dbReference type="Gene3D" id="3.30.70.270">
    <property type="match status" value="1"/>
</dbReference>
<proteinExistence type="predicted"/>
<dbReference type="GO" id="GO:0000160">
    <property type="term" value="P:phosphorelay signal transduction system"/>
    <property type="evidence" value="ECO:0007669"/>
    <property type="project" value="InterPro"/>
</dbReference>
<dbReference type="EMBL" id="JDST02000034">
    <property type="protein sequence ID" value="KFB77081.1"/>
    <property type="molecule type" value="Genomic_DNA"/>
</dbReference>
<evidence type="ECO:0000256" key="2">
    <source>
        <dbReference type="PROSITE-ProRule" id="PRU00169"/>
    </source>
</evidence>
<dbReference type="Pfam" id="PF00072">
    <property type="entry name" value="Response_reg"/>
    <property type="match status" value="1"/>
</dbReference>
<dbReference type="Pfam" id="PF00990">
    <property type="entry name" value="GGDEF"/>
    <property type="match status" value="1"/>
</dbReference>
<evidence type="ECO:0000259" key="4">
    <source>
        <dbReference type="PROSITE" id="PS50883"/>
    </source>
</evidence>
<dbReference type="FunFam" id="3.20.20.450:FF:000001">
    <property type="entry name" value="Cyclic di-GMP phosphodiesterase yahA"/>
    <property type="match status" value="1"/>
</dbReference>
<dbReference type="PROSITE" id="PS50110">
    <property type="entry name" value="RESPONSE_REGULATORY"/>
    <property type="match status" value="1"/>
</dbReference>
<dbReference type="Gene3D" id="3.40.50.2300">
    <property type="match status" value="1"/>
</dbReference>
<accession>A0A080M813</accession>
<dbReference type="SMART" id="SM00448">
    <property type="entry name" value="REC"/>
    <property type="match status" value="1"/>
</dbReference>
<dbReference type="NCBIfam" id="TIGR00254">
    <property type="entry name" value="GGDEF"/>
    <property type="match status" value="1"/>
</dbReference>
<dbReference type="NCBIfam" id="TIGR00229">
    <property type="entry name" value="sensory_box"/>
    <property type="match status" value="1"/>
</dbReference>
<dbReference type="Gene3D" id="3.20.20.450">
    <property type="entry name" value="EAL domain"/>
    <property type="match status" value="1"/>
</dbReference>
<dbReference type="FunFam" id="3.30.70.270:FF:000001">
    <property type="entry name" value="Diguanylate cyclase domain protein"/>
    <property type="match status" value="1"/>
</dbReference>
<dbReference type="InterPro" id="IPR043128">
    <property type="entry name" value="Rev_trsase/Diguanyl_cyclase"/>
</dbReference>
<dbReference type="InterPro" id="IPR013656">
    <property type="entry name" value="PAS_4"/>
</dbReference>
<gene>
    <name evidence="6" type="primary">cph2_3</name>
    <name evidence="6" type="ORF">AW06_001813</name>
</gene>
<dbReference type="RefSeq" id="WP_034948085.1">
    <property type="nucleotide sequence ID" value="NZ_JDST02000034.1"/>
</dbReference>
<dbReference type="InterPro" id="IPR000014">
    <property type="entry name" value="PAS"/>
</dbReference>
<feature type="modified residue" description="4-aspartylphosphate" evidence="2">
    <location>
        <position position="60"/>
    </location>
</feature>
<dbReference type="InterPro" id="IPR052155">
    <property type="entry name" value="Biofilm_reg_signaling"/>
</dbReference>
<dbReference type="SUPFAM" id="SSF55073">
    <property type="entry name" value="Nucleotide cyclase"/>
    <property type="match status" value="1"/>
</dbReference>
<dbReference type="CDD" id="cd01949">
    <property type="entry name" value="GGDEF"/>
    <property type="match status" value="1"/>
</dbReference>
<dbReference type="GO" id="GO:0071111">
    <property type="term" value="F:cyclic-guanylate-specific phosphodiesterase activity"/>
    <property type="evidence" value="ECO:0007669"/>
    <property type="project" value="UniProtKB-EC"/>
</dbReference>
<keyword evidence="2" id="KW-0597">Phosphoprotein</keyword>
<dbReference type="STRING" id="1453999.AW06_001813"/>
<dbReference type="PANTHER" id="PTHR44757">
    <property type="entry name" value="DIGUANYLATE CYCLASE DGCP"/>
    <property type="match status" value="1"/>
</dbReference>
<dbReference type="InterPro" id="IPR000160">
    <property type="entry name" value="GGDEF_dom"/>
</dbReference>
<organism evidence="6 7">
    <name type="scientific">Candidatus Accumulibacter cognatus</name>
    <dbReference type="NCBI Taxonomy" id="2954383"/>
    <lineage>
        <taxon>Bacteria</taxon>
        <taxon>Pseudomonadati</taxon>
        <taxon>Pseudomonadota</taxon>
        <taxon>Betaproteobacteria</taxon>
        <taxon>Candidatus Accumulibacter</taxon>
    </lineage>
</organism>
<name>A0A080M813_9PROT</name>
<dbReference type="SMART" id="SM00052">
    <property type="entry name" value="EAL"/>
    <property type="match status" value="1"/>
</dbReference>
<evidence type="ECO:0000259" key="5">
    <source>
        <dbReference type="PROSITE" id="PS50887"/>
    </source>
</evidence>
<evidence type="ECO:0000256" key="1">
    <source>
        <dbReference type="ARBA" id="ARBA00051114"/>
    </source>
</evidence>
<dbReference type="SUPFAM" id="SSF55785">
    <property type="entry name" value="PYP-like sensor domain (PAS domain)"/>
    <property type="match status" value="1"/>
</dbReference>
<sequence>MLSNAEHVLPTALIVDDDYVMRMLERETLAQFGFDVLEAADGEQALDMLDDPPPDLLLLDVEMPGIDGFEVCRRLRQRWDMARVPVIVVTGMDDLASINRAYESGANDFVAKPINWPILGHRARYVLRSAQAARQLSELKEKQAAIMRAIPDMIFVMDWQGTYLDYKQGYATTAFVPASELLGKNMAAILPAEVAKPIQQGIELALLRGHLQTVLYKLPMPDGSSHHYEARIAPNGVDKVVIVVRDITTQKLNEDKIRRLAYFDTLTGMPNRQSFLERLDHELARARRNHHQLALLFLDLDGFKRINDTLGHSAGDYLLQAVAERMKEKLRAGDFVARPALDESGLHVARLGGDEFTVVLPDVDETHTVSMVATRLQALLAQPFLIGTQEIVVTSSIGIALFPADGDDAATLLKHADTAMYHAKDQGRNNWQLYHQSLTTQTTARMALETDIRKGLEQGEFHLLYQPQVSAADGTIVGIEALIRWQHPQHGMVSPAQFIPVAEESGQIVPMGEWVLDTACRQIMEWQLHGVLTARVAVNVSARQLRSPHFLDRVAAIISETGIRAEQLELELTESILMDPESRQVQGLCRLRALGVHFAIDDFGTGYSSLSYIKRFPIGMLKIDQSFVRGLPNSANDTGIATAIIAMAHNLGLEVIAEGVETRQQFEFLQQAKCTKLQGYLFSRPLPPDEVEILLRRGSITPPSDHTAK</sequence>
<dbReference type="Pfam" id="PF00563">
    <property type="entry name" value="EAL"/>
    <property type="match status" value="1"/>
</dbReference>
<keyword evidence="7" id="KW-1185">Reference proteome</keyword>
<dbReference type="PROSITE" id="PS50883">
    <property type="entry name" value="EAL"/>
    <property type="match status" value="1"/>
</dbReference>
<dbReference type="PROSITE" id="PS50887">
    <property type="entry name" value="GGDEF"/>
    <property type="match status" value="1"/>
</dbReference>
<dbReference type="SUPFAM" id="SSF52172">
    <property type="entry name" value="CheY-like"/>
    <property type="match status" value="1"/>
</dbReference>
<evidence type="ECO:0000313" key="6">
    <source>
        <dbReference type="EMBL" id="KFB77081.1"/>
    </source>
</evidence>
<dbReference type="InterPro" id="IPR011006">
    <property type="entry name" value="CheY-like_superfamily"/>
</dbReference>
<dbReference type="Pfam" id="PF08448">
    <property type="entry name" value="PAS_4"/>
    <property type="match status" value="1"/>
</dbReference>
<dbReference type="CDD" id="cd01948">
    <property type="entry name" value="EAL"/>
    <property type="match status" value="1"/>
</dbReference>
<evidence type="ECO:0000259" key="3">
    <source>
        <dbReference type="PROSITE" id="PS50110"/>
    </source>
</evidence>
<feature type="domain" description="Response regulatory" evidence="3">
    <location>
        <begin position="11"/>
        <end position="127"/>
    </location>
</feature>
<dbReference type="InterPro" id="IPR001633">
    <property type="entry name" value="EAL_dom"/>
</dbReference>
<dbReference type="SUPFAM" id="SSF141868">
    <property type="entry name" value="EAL domain-like"/>
    <property type="match status" value="1"/>
</dbReference>
<dbReference type="InterPro" id="IPR035965">
    <property type="entry name" value="PAS-like_dom_sf"/>
</dbReference>
<comment type="catalytic activity">
    <reaction evidence="1">
        <text>3',3'-c-di-GMP + H2O = 5'-phosphoguanylyl(3'-&gt;5')guanosine + H(+)</text>
        <dbReference type="Rhea" id="RHEA:24902"/>
        <dbReference type="ChEBI" id="CHEBI:15377"/>
        <dbReference type="ChEBI" id="CHEBI:15378"/>
        <dbReference type="ChEBI" id="CHEBI:58754"/>
        <dbReference type="ChEBI" id="CHEBI:58805"/>
        <dbReference type="EC" id="3.1.4.52"/>
    </reaction>
    <physiologicalReaction direction="left-to-right" evidence="1">
        <dbReference type="Rhea" id="RHEA:24903"/>
    </physiologicalReaction>
</comment>
<dbReference type="SMART" id="SM00267">
    <property type="entry name" value="GGDEF"/>
    <property type="match status" value="1"/>
</dbReference>
<dbReference type="PANTHER" id="PTHR44757:SF2">
    <property type="entry name" value="BIOFILM ARCHITECTURE MAINTENANCE PROTEIN MBAA"/>
    <property type="match status" value="1"/>
</dbReference>
<dbReference type="GO" id="GO:0071732">
    <property type="term" value="P:cellular response to nitric oxide"/>
    <property type="evidence" value="ECO:0007669"/>
    <property type="project" value="UniProtKB-ARBA"/>
</dbReference>
<reference evidence="6" key="1">
    <citation type="submission" date="2014-02" db="EMBL/GenBank/DDBJ databases">
        <title>Expanding our view of genomic diversity in Candidatus Accumulibacter clades.</title>
        <authorList>
            <person name="Skennerton C.T."/>
            <person name="Barr J.J."/>
            <person name="Slater F.R."/>
            <person name="Bond P.L."/>
            <person name="Tyson G.W."/>
        </authorList>
    </citation>
    <scope>NUCLEOTIDE SEQUENCE [LARGE SCALE GENOMIC DNA]</scope>
</reference>
<dbReference type="InterPro" id="IPR001789">
    <property type="entry name" value="Sig_transdc_resp-reg_receiver"/>
</dbReference>
<feature type="domain" description="GGDEF" evidence="5">
    <location>
        <begin position="291"/>
        <end position="436"/>
    </location>
</feature>
<dbReference type="InterPro" id="IPR029787">
    <property type="entry name" value="Nucleotide_cyclase"/>
</dbReference>
<feature type="domain" description="EAL" evidence="4">
    <location>
        <begin position="445"/>
        <end position="699"/>
    </location>
</feature>
<dbReference type="Proteomes" id="UP000021315">
    <property type="component" value="Unassembled WGS sequence"/>
</dbReference>
<evidence type="ECO:0000313" key="7">
    <source>
        <dbReference type="Proteomes" id="UP000021315"/>
    </source>
</evidence>
<protein>
    <submittedName>
        <fullName evidence="6">Bacteriophytochrome cph2</fullName>
    </submittedName>
</protein>
<dbReference type="InterPro" id="IPR035919">
    <property type="entry name" value="EAL_sf"/>
</dbReference>